<dbReference type="SUPFAM" id="SSF49313">
    <property type="entry name" value="Cadherin-like"/>
    <property type="match status" value="2"/>
</dbReference>
<evidence type="ECO:0000313" key="18">
    <source>
        <dbReference type="Proteomes" id="UP000597762"/>
    </source>
</evidence>
<evidence type="ECO:0000256" key="9">
    <source>
        <dbReference type="ARBA" id="ARBA00022989"/>
    </source>
</evidence>
<protein>
    <submittedName>
        <fullName evidence="17">PCDHGA</fullName>
    </submittedName>
</protein>
<dbReference type="FunFam" id="2.60.40.60:FF:000004">
    <property type="entry name" value="Protocadherin 1 gamma 2"/>
    <property type="match status" value="1"/>
</dbReference>
<keyword evidence="18" id="KW-1185">Reference proteome</keyword>
<name>A0A812DTR6_ACAPH</name>
<feature type="compositionally biased region" description="Acidic residues" evidence="14">
    <location>
        <begin position="589"/>
        <end position="599"/>
    </location>
</feature>
<feature type="domain" description="Cadherin" evidence="16">
    <location>
        <begin position="3"/>
        <end position="39"/>
    </location>
</feature>
<keyword evidence="10 15" id="KW-0472">Membrane</keyword>
<dbReference type="Gene3D" id="2.60.40.60">
    <property type="entry name" value="Cadherins"/>
    <property type="match status" value="3"/>
</dbReference>
<sequence>MQDHHDVTISCKDEGSPPQHSDSKFSIKVKDVNDVRPQFAKDTFKFSVFENEHPKTPVGSINATDPDLGAGSRLTYSLLTKNEDFLPFKITSDGLISTIMSLDHEFKDIYKFKVLVKDNGSPPLDNTVNVIVEIEDKNDNAPYFTFPSVNPYNLDVKYHTKNITLLKAADSDSQENAFLKYEITKGNDKQLFAINHYTGLLSFSRLLSHQDAGSYRLQFMVKDSGSPVLSSKKSVILTLAVSNNTADMLNAAHMHTDIKIHQYLLIVIVLVAVTVAIPITAAISICILRCIDTRSVAHAHPLAAASSKYYPDQAHPMHPSYQTTYWSGVSVAVRAEQDVLCRTLPGRGRRPQHCADVLDDGRRSSALGIKVQTATEVIYECLIHQIIMNHTHRRFQRVFLLIQNYRCYINLTKFTPFWSGGRRPQHCADVLDDGRRSSALGIKVQTATEVIYEEIRGATGGKRHEDRNCMASAYHPDMEPTSHPDKEDPYAERYANHCQNVSVSDTSDYYEPHSSQSIHEEYTDMKPSLQTFMSPGDTRTVPRRLYKADANPSSDYRQWSTLKHSAVDRCTSDTQLQLHNVDADDEICEPQEEQTDTVAEDFREGQEDQSSDSMQPIQETHTSIQNSTST</sequence>
<dbReference type="InterPro" id="IPR015919">
    <property type="entry name" value="Cadherin-like_sf"/>
</dbReference>
<dbReference type="EMBL" id="CAHIKZ030004467">
    <property type="protein sequence ID" value="CAE1310929.1"/>
    <property type="molecule type" value="Genomic_DNA"/>
</dbReference>
<keyword evidence="6" id="KW-0677">Repeat</keyword>
<keyword evidence="3" id="KW-0245">EGF-like domain</keyword>
<dbReference type="FunFam" id="2.60.40.60:FF:000037">
    <property type="entry name" value="FAT atypical cadherin 1"/>
    <property type="match status" value="1"/>
</dbReference>
<accession>A0A812DTR6</accession>
<keyword evidence="7 13" id="KW-0106">Calcium</keyword>
<dbReference type="CDD" id="cd11304">
    <property type="entry name" value="Cadherin_repeat"/>
    <property type="match status" value="3"/>
</dbReference>
<proteinExistence type="predicted"/>
<reference evidence="17" key="1">
    <citation type="submission" date="2021-01" db="EMBL/GenBank/DDBJ databases">
        <authorList>
            <person name="Li R."/>
            <person name="Bekaert M."/>
        </authorList>
    </citation>
    <scope>NUCLEOTIDE SEQUENCE</scope>
    <source>
        <strain evidence="17">Farmed</strain>
    </source>
</reference>
<evidence type="ECO:0000256" key="8">
    <source>
        <dbReference type="ARBA" id="ARBA00022889"/>
    </source>
</evidence>
<dbReference type="Proteomes" id="UP000597762">
    <property type="component" value="Unassembled WGS sequence"/>
</dbReference>
<keyword evidence="8" id="KW-0130">Cell adhesion</keyword>
<evidence type="ECO:0000256" key="3">
    <source>
        <dbReference type="ARBA" id="ARBA00022536"/>
    </source>
</evidence>
<dbReference type="Pfam" id="PF00028">
    <property type="entry name" value="Cadherin"/>
    <property type="match status" value="2"/>
</dbReference>
<feature type="region of interest" description="Disordered" evidence="14">
    <location>
        <begin position="589"/>
        <end position="630"/>
    </location>
</feature>
<feature type="domain" description="Cadherin" evidence="16">
    <location>
        <begin position="163"/>
        <end position="249"/>
    </location>
</feature>
<dbReference type="PANTHER" id="PTHR24028">
    <property type="entry name" value="CADHERIN-87A"/>
    <property type="match status" value="1"/>
</dbReference>
<dbReference type="InterPro" id="IPR050174">
    <property type="entry name" value="Protocadherin/Cadherin-CA"/>
</dbReference>
<dbReference type="SMART" id="SM00112">
    <property type="entry name" value="CA"/>
    <property type="match status" value="2"/>
</dbReference>
<evidence type="ECO:0000256" key="14">
    <source>
        <dbReference type="SAM" id="MobiDB-lite"/>
    </source>
</evidence>
<feature type="transmembrane region" description="Helical" evidence="15">
    <location>
        <begin position="263"/>
        <end position="285"/>
    </location>
</feature>
<evidence type="ECO:0000256" key="10">
    <source>
        <dbReference type="ARBA" id="ARBA00023136"/>
    </source>
</evidence>
<evidence type="ECO:0000313" key="17">
    <source>
        <dbReference type="EMBL" id="CAE1310929.1"/>
    </source>
</evidence>
<dbReference type="GO" id="GO:0005509">
    <property type="term" value="F:calcium ion binding"/>
    <property type="evidence" value="ECO:0007669"/>
    <property type="project" value="UniProtKB-UniRule"/>
</dbReference>
<keyword evidence="5" id="KW-0732">Signal</keyword>
<evidence type="ECO:0000256" key="12">
    <source>
        <dbReference type="ARBA" id="ARBA00023180"/>
    </source>
</evidence>
<organism evidence="17 18">
    <name type="scientific">Acanthosepion pharaonis</name>
    <name type="common">Pharaoh cuttlefish</name>
    <name type="synonym">Sepia pharaonis</name>
    <dbReference type="NCBI Taxonomy" id="158019"/>
    <lineage>
        <taxon>Eukaryota</taxon>
        <taxon>Metazoa</taxon>
        <taxon>Spiralia</taxon>
        <taxon>Lophotrochozoa</taxon>
        <taxon>Mollusca</taxon>
        <taxon>Cephalopoda</taxon>
        <taxon>Coleoidea</taxon>
        <taxon>Decapodiformes</taxon>
        <taxon>Sepiida</taxon>
        <taxon>Sepiina</taxon>
        <taxon>Sepiidae</taxon>
        <taxon>Acanthosepion</taxon>
    </lineage>
</organism>
<evidence type="ECO:0000256" key="6">
    <source>
        <dbReference type="ARBA" id="ARBA00022737"/>
    </source>
</evidence>
<comment type="subcellular location">
    <subcellularLocation>
        <location evidence="1">Cell membrane</location>
        <topology evidence="1">Single-pass type I membrane protein</topology>
    </subcellularLocation>
</comment>
<comment type="caution">
    <text evidence="17">The sequence shown here is derived from an EMBL/GenBank/DDBJ whole genome shotgun (WGS) entry which is preliminary data.</text>
</comment>
<dbReference type="AlphaFoldDB" id="A0A812DTR6"/>
<feature type="region of interest" description="Disordered" evidence="14">
    <location>
        <begin position="1"/>
        <end position="25"/>
    </location>
</feature>
<dbReference type="GO" id="GO:0005886">
    <property type="term" value="C:plasma membrane"/>
    <property type="evidence" value="ECO:0007669"/>
    <property type="project" value="UniProtKB-SubCell"/>
</dbReference>
<gene>
    <name evidence="17" type="ORF">SPHA_62443</name>
</gene>
<evidence type="ECO:0000256" key="15">
    <source>
        <dbReference type="SAM" id="Phobius"/>
    </source>
</evidence>
<evidence type="ECO:0000256" key="5">
    <source>
        <dbReference type="ARBA" id="ARBA00022729"/>
    </source>
</evidence>
<dbReference type="OrthoDB" id="6252479at2759"/>
<keyword evidence="12" id="KW-0325">Glycoprotein</keyword>
<dbReference type="InterPro" id="IPR020894">
    <property type="entry name" value="Cadherin_CS"/>
</dbReference>
<dbReference type="InterPro" id="IPR002126">
    <property type="entry name" value="Cadherin-like_dom"/>
</dbReference>
<dbReference type="PRINTS" id="PR00205">
    <property type="entry name" value="CADHERIN"/>
</dbReference>
<feature type="compositionally biased region" description="Polar residues" evidence="14">
    <location>
        <begin position="611"/>
        <end position="630"/>
    </location>
</feature>
<evidence type="ECO:0000256" key="1">
    <source>
        <dbReference type="ARBA" id="ARBA00004251"/>
    </source>
</evidence>
<evidence type="ECO:0000256" key="7">
    <source>
        <dbReference type="ARBA" id="ARBA00022837"/>
    </source>
</evidence>
<feature type="domain" description="Cadherin" evidence="16">
    <location>
        <begin position="40"/>
        <end position="144"/>
    </location>
</feature>
<keyword evidence="2" id="KW-1003">Cell membrane</keyword>
<evidence type="ECO:0000256" key="11">
    <source>
        <dbReference type="ARBA" id="ARBA00023157"/>
    </source>
</evidence>
<dbReference type="GO" id="GO:0007156">
    <property type="term" value="P:homophilic cell adhesion via plasma membrane adhesion molecules"/>
    <property type="evidence" value="ECO:0007669"/>
    <property type="project" value="InterPro"/>
</dbReference>
<dbReference type="PROSITE" id="PS00232">
    <property type="entry name" value="CADHERIN_1"/>
    <property type="match status" value="1"/>
</dbReference>
<keyword evidence="9 15" id="KW-1133">Transmembrane helix</keyword>
<evidence type="ECO:0000259" key="16">
    <source>
        <dbReference type="PROSITE" id="PS50268"/>
    </source>
</evidence>
<evidence type="ECO:0000256" key="13">
    <source>
        <dbReference type="PROSITE-ProRule" id="PRU00043"/>
    </source>
</evidence>
<dbReference type="PROSITE" id="PS50268">
    <property type="entry name" value="CADHERIN_2"/>
    <property type="match status" value="3"/>
</dbReference>
<keyword evidence="11" id="KW-1015">Disulfide bond</keyword>
<evidence type="ECO:0000256" key="2">
    <source>
        <dbReference type="ARBA" id="ARBA00022475"/>
    </source>
</evidence>
<dbReference type="PANTHER" id="PTHR24028:SF146">
    <property type="entry name" value="CADHERIN 96CB, ISOFORM D-RELATED"/>
    <property type="match status" value="1"/>
</dbReference>
<keyword evidence="4 15" id="KW-0812">Transmembrane</keyword>
<evidence type="ECO:0000256" key="4">
    <source>
        <dbReference type="ARBA" id="ARBA00022692"/>
    </source>
</evidence>